<keyword evidence="4" id="KW-0653">Protein transport</keyword>
<dbReference type="GO" id="GO:0012505">
    <property type="term" value="C:endomembrane system"/>
    <property type="evidence" value="ECO:0007669"/>
    <property type="project" value="UniProtKB-SubCell"/>
</dbReference>
<dbReference type="EMBL" id="WVTB01000095">
    <property type="protein sequence ID" value="KAF3798513.1"/>
    <property type="molecule type" value="Genomic_DNA"/>
</dbReference>
<evidence type="ECO:0000256" key="10">
    <source>
        <dbReference type="SAM" id="Phobius"/>
    </source>
</evidence>
<dbReference type="InterPro" id="IPR051097">
    <property type="entry name" value="Synaptobrevin-like_transport"/>
</dbReference>
<protein>
    <recommendedName>
        <fullName evidence="7">Synaptobrevin homolog YKT6</fullName>
    </recommendedName>
</protein>
<gene>
    <name evidence="13" type="ORF">GCG54_00013254</name>
</gene>
<dbReference type="SMART" id="SM01270">
    <property type="entry name" value="Longin"/>
    <property type="match status" value="1"/>
</dbReference>
<keyword evidence="9" id="KW-0175">Coiled coil</keyword>
<evidence type="ECO:0000256" key="8">
    <source>
        <dbReference type="ARBA" id="ARBA00046280"/>
    </source>
</evidence>
<dbReference type="AlphaFoldDB" id="A0A8H4FDN9"/>
<evidence type="ECO:0000256" key="4">
    <source>
        <dbReference type="ARBA" id="ARBA00022927"/>
    </source>
</evidence>
<dbReference type="GO" id="GO:0016192">
    <property type="term" value="P:vesicle-mediated transport"/>
    <property type="evidence" value="ECO:0007669"/>
    <property type="project" value="InterPro"/>
</dbReference>
<evidence type="ECO:0000259" key="12">
    <source>
        <dbReference type="PROSITE" id="PS50892"/>
    </source>
</evidence>
<dbReference type="PANTHER" id="PTHR21136">
    <property type="entry name" value="SNARE PROTEINS"/>
    <property type="match status" value="1"/>
</dbReference>
<dbReference type="GeneID" id="69020370"/>
<dbReference type="Gene3D" id="1.20.5.110">
    <property type="match status" value="1"/>
</dbReference>
<evidence type="ECO:0000256" key="3">
    <source>
        <dbReference type="ARBA" id="ARBA00022692"/>
    </source>
</evidence>
<evidence type="ECO:0000256" key="2">
    <source>
        <dbReference type="ARBA" id="ARBA00022448"/>
    </source>
</evidence>
<feature type="transmembrane region" description="Helical" evidence="10">
    <location>
        <begin position="214"/>
        <end position="234"/>
    </location>
</feature>
<dbReference type="GO" id="GO:0015031">
    <property type="term" value="P:protein transport"/>
    <property type="evidence" value="ECO:0007669"/>
    <property type="project" value="UniProtKB-KW"/>
</dbReference>
<evidence type="ECO:0000256" key="7">
    <source>
        <dbReference type="ARBA" id="ARBA00026133"/>
    </source>
</evidence>
<keyword evidence="6 10" id="KW-0472">Membrane</keyword>
<dbReference type="RefSeq" id="XP_045257673.1">
    <property type="nucleotide sequence ID" value="XM_045413112.1"/>
</dbReference>
<dbReference type="PRINTS" id="PR00219">
    <property type="entry name" value="SYNAPTOBREVN"/>
</dbReference>
<dbReference type="Proteomes" id="UP000613401">
    <property type="component" value="Unassembled WGS sequence"/>
</dbReference>
<dbReference type="Gene3D" id="3.30.450.50">
    <property type="entry name" value="Longin domain"/>
    <property type="match status" value="1"/>
</dbReference>
<keyword evidence="3 10" id="KW-0812">Transmembrane</keyword>
<evidence type="ECO:0000256" key="9">
    <source>
        <dbReference type="PROSITE-ProRule" id="PRU00290"/>
    </source>
</evidence>
<dbReference type="InterPro" id="IPR011012">
    <property type="entry name" value="Longin-like_dom_sf"/>
</dbReference>
<dbReference type="PROSITE" id="PS50859">
    <property type="entry name" value="LONGIN"/>
    <property type="match status" value="1"/>
</dbReference>
<reference evidence="13" key="1">
    <citation type="journal article" date="2020" name="Phytopathology">
        <title>Genome sequence and comparative analysis of Colletotrichum gloeosporioides isolated from Liriodendron leaves.</title>
        <authorList>
            <person name="Fu F.F."/>
            <person name="Hao Z."/>
            <person name="Wang P."/>
            <person name="Lu Y."/>
            <person name="Xue L.J."/>
            <person name="Wei G."/>
            <person name="Tian Y."/>
            <person name="Baishi H."/>
            <person name="Xu H."/>
            <person name="Shi J."/>
            <person name="Cheng T."/>
            <person name="Wang G."/>
            <person name="Yi Y."/>
            <person name="Chen J."/>
        </authorList>
    </citation>
    <scope>NUCLEOTIDE SEQUENCE</scope>
    <source>
        <strain evidence="13">Lc1</strain>
    </source>
</reference>
<dbReference type="FunFam" id="1.20.5.110:FF:000004">
    <property type="entry name" value="Vesicle-associated membrane protein 7"/>
    <property type="match status" value="1"/>
</dbReference>
<dbReference type="Pfam" id="PF00957">
    <property type="entry name" value="Synaptobrevin"/>
    <property type="match status" value="1"/>
</dbReference>
<evidence type="ECO:0000256" key="6">
    <source>
        <dbReference type="ARBA" id="ARBA00023136"/>
    </source>
</evidence>
<accession>A0A8H4FDN9</accession>
<evidence type="ECO:0000259" key="11">
    <source>
        <dbReference type="PROSITE" id="PS50859"/>
    </source>
</evidence>
<name>A0A8H4FDN9_COLGL</name>
<dbReference type="GO" id="GO:0005737">
    <property type="term" value="C:cytoplasm"/>
    <property type="evidence" value="ECO:0007669"/>
    <property type="project" value="UniProtKB-ARBA"/>
</dbReference>
<reference evidence="13" key="2">
    <citation type="submission" date="2020-03" db="EMBL/GenBank/DDBJ databases">
        <authorList>
            <person name="Fu F.-F."/>
            <person name="Chen J."/>
        </authorList>
    </citation>
    <scope>NUCLEOTIDE SEQUENCE</scope>
    <source>
        <strain evidence="13">Lc1</strain>
    </source>
</reference>
<keyword evidence="14" id="KW-1185">Reference proteome</keyword>
<keyword evidence="5 10" id="KW-1133">Transmembrane helix</keyword>
<dbReference type="CDD" id="cd15868">
    <property type="entry name" value="R-SNARE_VAMP8"/>
    <property type="match status" value="1"/>
</dbReference>
<dbReference type="PROSITE" id="PS50892">
    <property type="entry name" value="V_SNARE"/>
    <property type="match status" value="1"/>
</dbReference>
<dbReference type="FunFam" id="3.30.450.50:FF:000017">
    <property type="entry name" value="Synaptobrevin-like protein Sybl1"/>
    <property type="match status" value="1"/>
</dbReference>
<comment type="caution">
    <text evidence="13">The sequence shown here is derived from an EMBL/GenBank/DDBJ whole genome shotgun (WGS) entry which is preliminary data.</text>
</comment>
<evidence type="ECO:0000256" key="5">
    <source>
        <dbReference type="ARBA" id="ARBA00022989"/>
    </source>
</evidence>
<organism evidence="13 14">
    <name type="scientific">Colletotrichum gloeosporioides</name>
    <name type="common">Anthracnose fungus</name>
    <name type="synonym">Glomerella cingulata</name>
    <dbReference type="NCBI Taxonomy" id="474922"/>
    <lineage>
        <taxon>Eukaryota</taxon>
        <taxon>Fungi</taxon>
        <taxon>Dikarya</taxon>
        <taxon>Ascomycota</taxon>
        <taxon>Pezizomycotina</taxon>
        <taxon>Sordariomycetes</taxon>
        <taxon>Hypocreomycetidae</taxon>
        <taxon>Glomerellales</taxon>
        <taxon>Glomerellaceae</taxon>
        <taxon>Colletotrichum</taxon>
        <taxon>Colletotrichum gloeosporioides species complex</taxon>
    </lineage>
</organism>
<proteinExistence type="inferred from homology"/>
<dbReference type="CDD" id="cd14824">
    <property type="entry name" value="Longin"/>
    <property type="match status" value="1"/>
</dbReference>
<dbReference type="InterPro" id="IPR042855">
    <property type="entry name" value="V_SNARE_CC"/>
</dbReference>
<dbReference type="InterPro" id="IPR001388">
    <property type="entry name" value="Synaptobrevin-like"/>
</dbReference>
<dbReference type="PANTHER" id="PTHR21136:SF168">
    <property type="entry name" value="VESICLE-ASSOCIATED MEMBRANE PROTEIN 9"/>
    <property type="match status" value="1"/>
</dbReference>
<comment type="similarity">
    <text evidence="1">Belongs to the synaptobrevin family.</text>
</comment>
<dbReference type="GO" id="GO:0016020">
    <property type="term" value="C:membrane"/>
    <property type="evidence" value="ECO:0007669"/>
    <property type="project" value="InterPro"/>
</dbReference>
<sequence>MASSSTPITPLLYSCIAHNNTILSECTTSASSQTSSLASLILPKIEHSSPQKLTYTHGSHHIHYIAEAPSDHPDHPSAGGLTFLVIADASLGRRIPFGFLFEIRRRFLEQFPADSTDYAELPNYGAASYNGQLKKFMVDYGTTSGGKDDAISNVQREIDDVRGIMTRNIEGLLERGERIDLLVDKTDRLGGSAREFRVRSRGLKRKMWWKNVKLMALLALVVILIVMAIVIATYPCATGLIPIPGLRTNGGRRSFSVKKTGCLTDALCCAGGWRCSSAGGGSSRDIVAVWFVMAGGVAEFDMLRKSCV</sequence>
<dbReference type="InterPro" id="IPR010908">
    <property type="entry name" value="Longin_dom"/>
</dbReference>
<evidence type="ECO:0000256" key="1">
    <source>
        <dbReference type="ARBA" id="ARBA00008025"/>
    </source>
</evidence>
<evidence type="ECO:0000313" key="14">
    <source>
        <dbReference type="Proteomes" id="UP000613401"/>
    </source>
</evidence>
<feature type="domain" description="Longin" evidence="11">
    <location>
        <begin position="11"/>
        <end position="137"/>
    </location>
</feature>
<dbReference type="SUPFAM" id="SSF64356">
    <property type="entry name" value="SNARE-like"/>
    <property type="match status" value="1"/>
</dbReference>
<dbReference type="Pfam" id="PF13774">
    <property type="entry name" value="Longin"/>
    <property type="match status" value="1"/>
</dbReference>
<feature type="domain" description="V-SNARE coiled-coil homology" evidence="12">
    <location>
        <begin position="150"/>
        <end position="210"/>
    </location>
</feature>
<comment type="subcellular location">
    <subcellularLocation>
        <location evidence="8">Endomembrane system</location>
        <topology evidence="8">Single-pass type IV membrane protein</topology>
    </subcellularLocation>
</comment>
<dbReference type="SUPFAM" id="SSF58038">
    <property type="entry name" value="SNARE fusion complex"/>
    <property type="match status" value="1"/>
</dbReference>
<keyword evidence="2" id="KW-0813">Transport</keyword>
<evidence type="ECO:0000313" key="13">
    <source>
        <dbReference type="EMBL" id="KAF3798513.1"/>
    </source>
</evidence>